<reference evidence="1" key="1">
    <citation type="submission" date="2019-08" db="EMBL/GenBank/DDBJ databases">
        <authorList>
            <person name="Kucharzyk K."/>
            <person name="Murdoch R.W."/>
            <person name="Higgins S."/>
            <person name="Loffler F."/>
        </authorList>
    </citation>
    <scope>NUCLEOTIDE SEQUENCE</scope>
</reference>
<dbReference type="AlphaFoldDB" id="A0A645FYT4"/>
<sequence length="184" mass="20795">MRIKQTFRKFVGFNDEDTPPAPYPAPVQDALYSDNYELHKSEQQAIDRIIKVCEARNDMLTEARKRFEEVGGKISHQLDGATTWELSGQSITLTADKRLRTDFILKGSKMDRLALKNAVRAHICQDVPTSAKEALEIARVQLNNVHTMRGIAKVAKESMKYSENLDELARGAIVWDDDDDSEGD</sequence>
<evidence type="ECO:0000313" key="1">
    <source>
        <dbReference type="EMBL" id="MPN17034.1"/>
    </source>
</evidence>
<name>A0A645FYT4_9ZZZZ</name>
<gene>
    <name evidence="1" type="ORF">SDC9_164383</name>
</gene>
<organism evidence="1">
    <name type="scientific">bioreactor metagenome</name>
    <dbReference type="NCBI Taxonomy" id="1076179"/>
    <lineage>
        <taxon>unclassified sequences</taxon>
        <taxon>metagenomes</taxon>
        <taxon>ecological metagenomes</taxon>
    </lineage>
</organism>
<proteinExistence type="predicted"/>
<accession>A0A645FYT4</accession>
<protein>
    <submittedName>
        <fullName evidence="1">Uncharacterized protein</fullName>
    </submittedName>
</protein>
<dbReference type="EMBL" id="VSSQ01064065">
    <property type="protein sequence ID" value="MPN17034.1"/>
    <property type="molecule type" value="Genomic_DNA"/>
</dbReference>
<comment type="caution">
    <text evidence="1">The sequence shown here is derived from an EMBL/GenBank/DDBJ whole genome shotgun (WGS) entry which is preliminary data.</text>
</comment>